<dbReference type="AlphaFoldDB" id="A0A0F5PQ04"/>
<dbReference type="RefSeq" id="WP_043884071.1">
    <property type="nucleotide sequence ID" value="NZ_ABXP02000031.1"/>
</dbReference>
<reference evidence="2" key="3">
    <citation type="submission" date="2015-02" db="EMBL/GenBank/DDBJ databases">
        <title>Genome analysis of three genomes within the thermophilic hydrogenogenic bacterial species Caldanaerobacter subterraneus.</title>
        <authorList>
            <person name="Sant'Anna F.H."/>
            <person name="Lebedinsky A."/>
            <person name="Sokolova T."/>
            <person name="Robb F.T."/>
            <person name="Gonzalez J.M."/>
        </authorList>
    </citation>
    <scope>NUCLEOTIDE SEQUENCE [LARGE SCALE GENOMIC DNA]</scope>
    <source>
        <strain evidence="2">DSM 12653</strain>
    </source>
</reference>
<protein>
    <submittedName>
        <fullName evidence="1">Uncharacterized protein</fullName>
    </submittedName>
</protein>
<gene>
    <name evidence="1" type="ORF">CDSM653_00445</name>
</gene>
<sequence>MKKKILIIFFVVNILFTSCLFKVLGEGKVVPLWEEDAIELHSYNSIEIKGWSVQDWILNN</sequence>
<reference evidence="1 2" key="1">
    <citation type="submission" date="2008-07" db="EMBL/GenBank/DDBJ databases">
        <authorList>
            <person name="Gonzalez J."/>
            <person name="Sokolova T."/>
            <person name="Ferriera S."/>
            <person name="Johnson J."/>
            <person name="Kravitz S."/>
            <person name="Beeson K."/>
            <person name="Sutton G."/>
            <person name="Rogers Y.-H."/>
            <person name="Friedman R."/>
            <person name="Frazier M."/>
            <person name="Venter J.C."/>
        </authorList>
    </citation>
    <scope>NUCLEOTIDE SEQUENCE [LARGE SCALE GENOMIC DNA]</scope>
    <source>
        <strain evidence="1 2">DSM 12653</strain>
    </source>
</reference>
<comment type="caution">
    <text evidence="1">The sequence shown here is derived from an EMBL/GenBank/DDBJ whole genome shotgun (WGS) entry which is preliminary data.</text>
</comment>
<dbReference type="Proteomes" id="UP000010146">
    <property type="component" value="Unassembled WGS sequence"/>
</dbReference>
<reference evidence="1 2" key="2">
    <citation type="journal article" date="2015" name="BMC Genomics">
        <title>Analysis of three genomes within the thermophilic bacterial species Caldanaerobacter subterraneus with a focus on carbon monoxide dehydrogenase evolution and hydrolase diversity.</title>
        <authorList>
            <person name="Sant'Anna F.H."/>
            <person name="Lebedinsky A.V."/>
            <person name="Sokolova T.G."/>
            <person name="Robb F.T."/>
            <person name="Gonzalez J.M."/>
        </authorList>
    </citation>
    <scope>NUCLEOTIDE SEQUENCE [LARGE SCALE GENOMIC DNA]</scope>
    <source>
        <strain evidence="1 2">DSM 12653</strain>
    </source>
</reference>
<organism evidence="1 2">
    <name type="scientific">Caldanaerobacter subterraneus subsp. pacificus DSM 12653</name>
    <dbReference type="NCBI Taxonomy" id="391606"/>
    <lineage>
        <taxon>Bacteria</taxon>
        <taxon>Bacillati</taxon>
        <taxon>Bacillota</taxon>
        <taxon>Clostridia</taxon>
        <taxon>Thermoanaerobacterales</taxon>
        <taxon>Thermoanaerobacteraceae</taxon>
        <taxon>Caldanaerobacter</taxon>
    </lineage>
</organism>
<evidence type="ECO:0000313" key="1">
    <source>
        <dbReference type="EMBL" id="KKC30491.1"/>
    </source>
</evidence>
<dbReference type="EMBL" id="ABXP02000031">
    <property type="protein sequence ID" value="KKC30491.1"/>
    <property type="molecule type" value="Genomic_DNA"/>
</dbReference>
<accession>A0A0F5PQ04</accession>
<name>A0A0F5PQ04_9THEO</name>
<evidence type="ECO:0000313" key="2">
    <source>
        <dbReference type="Proteomes" id="UP000010146"/>
    </source>
</evidence>
<proteinExistence type="predicted"/>
<dbReference type="PROSITE" id="PS51257">
    <property type="entry name" value="PROKAR_LIPOPROTEIN"/>
    <property type="match status" value="1"/>
</dbReference>